<dbReference type="Proteomes" id="UP000319716">
    <property type="component" value="Unassembled WGS sequence"/>
</dbReference>
<proteinExistence type="predicted"/>
<evidence type="ECO:0000256" key="1">
    <source>
        <dbReference type="SAM" id="MobiDB-lite"/>
    </source>
</evidence>
<organism evidence="2 3">
    <name type="scientific">Sporolactobacillus inulinus</name>
    <dbReference type="NCBI Taxonomy" id="2078"/>
    <lineage>
        <taxon>Bacteria</taxon>
        <taxon>Bacillati</taxon>
        <taxon>Bacillota</taxon>
        <taxon>Bacilli</taxon>
        <taxon>Bacillales</taxon>
        <taxon>Sporolactobacillaceae</taxon>
        <taxon>Sporolactobacillus</taxon>
    </lineage>
</organism>
<dbReference type="EMBL" id="BEXB01000008">
    <property type="protein sequence ID" value="GAY75810.1"/>
    <property type="molecule type" value="Genomic_DNA"/>
</dbReference>
<sequence>MFSQIKNPFLDPAAPSAGRASTADCTHALRSIGTSMRQK</sequence>
<accession>A0A4Y1Z9V5</accession>
<comment type="caution">
    <text evidence="2">The sequence shown here is derived from an EMBL/GenBank/DDBJ whole genome shotgun (WGS) entry which is preliminary data.</text>
</comment>
<feature type="region of interest" description="Disordered" evidence="1">
    <location>
        <begin position="1"/>
        <end position="23"/>
    </location>
</feature>
<evidence type="ECO:0000313" key="3">
    <source>
        <dbReference type="Proteomes" id="UP000319716"/>
    </source>
</evidence>
<dbReference type="AlphaFoldDB" id="A0A4Y1Z9V5"/>
<gene>
    <name evidence="2" type="ORF">NBRC111894_1364</name>
</gene>
<reference evidence="2 3" key="1">
    <citation type="submission" date="2017-11" db="EMBL/GenBank/DDBJ databases">
        <title>Draft Genome Sequence of Sporolactobacillus inulinus NBRC 111894 Isolated from Koso, a Japanese Sugar-Vegetable Fermented Beverage.</title>
        <authorList>
            <person name="Chiou T.Y."/>
            <person name="Oshima K."/>
            <person name="Suda W."/>
            <person name="Hattori M."/>
            <person name="Takahashi T."/>
        </authorList>
    </citation>
    <scope>NUCLEOTIDE SEQUENCE [LARGE SCALE GENOMIC DNA]</scope>
    <source>
        <strain evidence="2 3">NBRC111894</strain>
    </source>
</reference>
<protein>
    <submittedName>
        <fullName evidence="2">Uncharacterized protein</fullName>
    </submittedName>
</protein>
<evidence type="ECO:0000313" key="2">
    <source>
        <dbReference type="EMBL" id="GAY75810.1"/>
    </source>
</evidence>
<name>A0A4Y1Z9V5_9BACL</name>